<sequence length="213" mass="22179">MGFDGTAAGGTLVVEVLEAQPLGVPAQSRQLGQHGRVDDGLRALEHRHGEGVERADPAAQPVRQHLLQLGERPDGGLADALDALPGGRAQTDGDRDGLVVVQQQRRQLGARTQLVAAARAGAGVDRVAQLAQPVDVPAHSTRGDTETFGQLGAGPLTARLEQGQQAQEAGRGLEHAPEYHAPGRRLRSAPKRRSSSCSTTGVSASTNPSARCP</sequence>
<evidence type="ECO:0000313" key="2">
    <source>
        <dbReference type="EMBL" id="GEC06663.1"/>
    </source>
</evidence>
<organism evidence="2 3">
    <name type="scientific">Streptomyces spinoverrucosus</name>
    <dbReference type="NCBI Taxonomy" id="284043"/>
    <lineage>
        <taxon>Bacteria</taxon>
        <taxon>Bacillati</taxon>
        <taxon>Actinomycetota</taxon>
        <taxon>Actinomycetes</taxon>
        <taxon>Kitasatosporales</taxon>
        <taxon>Streptomycetaceae</taxon>
        <taxon>Streptomyces</taxon>
    </lineage>
</organism>
<evidence type="ECO:0000256" key="1">
    <source>
        <dbReference type="SAM" id="MobiDB-lite"/>
    </source>
</evidence>
<name>A0A4Y3VJE2_9ACTN</name>
<protein>
    <submittedName>
        <fullName evidence="2">Uncharacterized protein</fullName>
    </submittedName>
</protein>
<keyword evidence="3" id="KW-1185">Reference proteome</keyword>
<feature type="region of interest" description="Disordered" evidence="1">
    <location>
        <begin position="161"/>
        <end position="213"/>
    </location>
</feature>
<gene>
    <name evidence="2" type="ORF">SSP24_43180</name>
</gene>
<proteinExistence type="predicted"/>
<dbReference type="Proteomes" id="UP000317881">
    <property type="component" value="Unassembled WGS sequence"/>
</dbReference>
<dbReference type="AlphaFoldDB" id="A0A4Y3VJE2"/>
<feature type="compositionally biased region" description="Basic residues" evidence="1">
    <location>
        <begin position="182"/>
        <end position="194"/>
    </location>
</feature>
<feature type="compositionally biased region" description="Low complexity" evidence="1">
    <location>
        <begin position="161"/>
        <end position="170"/>
    </location>
</feature>
<reference evidence="2 3" key="1">
    <citation type="submission" date="2019-06" db="EMBL/GenBank/DDBJ databases">
        <title>Whole genome shotgun sequence of Streptomyces spinoverrucosus NBRC 14228.</title>
        <authorList>
            <person name="Hosoyama A."/>
            <person name="Uohara A."/>
            <person name="Ohji S."/>
            <person name="Ichikawa N."/>
        </authorList>
    </citation>
    <scope>NUCLEOTIDE SEQUENCE [LARGE SCALE GENOMIC DNA]</scope>
    <source>
        <strain evidence="2 3">NBRC 14228</strain>
    </source>
</reference>
<dbReference type="EMBL" id="BJND01000030">
    <property type="protein sequence ID" value="GEC06663.1"/>
    <property type="molecule type" value="Genomic_DNA"/>
</dbReference>
<evidence type="ECO:0000313" key="3">
    <source>
        <dbReference type="Proteomes" id="UP000317881"/>
    </source>
</evidence>
<accession>A0A4Y3VJE2</accession>
<comment type="caution">
    <text evidence="2">The sequence shown here is derived from an EMBL/GenBank/DDBJ whole genome shotgun (WGS) entry which is preliminary data.</text>
</comment>
<feature type="compositionally biased region" description="Low complexity" evidence="1">
    <location>
        <begin position="195"/>
        <end position="206"/>
    </location>
</feature>